<feature type="region of interest" description="Disordered" evidence="1">
    <location>
        <begin position="1"/>
        <end position="29"/>
    </location>
</feature>
<gene>
    <name evidence="2" type="ORF">BBJ29_004812</name>
</gene>
<evidence type="ECO:0000256" key="1">
    <source>
        <dbReference type="SAM" id="MobiDB-lite"/>
    </source>
</evidence>
<name>A0A421GA53_9STRA</name>
<feature type="non-terminal residue" evidence="2">
    <location>
        <position position="78"/>
    </location>
</feature>
<sequence length="78" mass="8863">MVEKTVTSPHMTSTSTMATETKAPKAKPSLDVYKQSFREYLRETDAVSNETELTNLMTLLHEPLPVSFRLNLHRPDAE</sequence>
<accession>A0A421GA53</accession>
<proteinExistence type="predicted"/>
<evidence type="ECO:0000313" key="3">
    <source>
        <dbReference type="Proteomes" id="UP000284657"/>
    </source>
</evidence>
<comment type="caution">
    <text evidence="2">The sequence shown here is derived from an EMBL/GenBank/DDBJ whole genome shotgun (WGS) entry which is preliminary data.</text>
</comment>
<dbReference type="Proteomes" id="UP000284657">
    <property type="component" value="Unassembled WGS sequence"/>
</dbReference>
<dbReference type="EMBL" id="MBAD02000176">
    <property type="protein sequence ID" value="RLN70864.1"/>
    <property type="molecule type" value="Genomic_DNA"/>
</dbReference>
<reference evidence="2 3" key="1">
    <citation type="submission" date="2018-07" db="EMBL/GenBank/DDBJ databases">
        <title>Genome sequencing of oomycete isolates from Chile give support for New Zealand origin for Phytophthora kernoviae and make available the first Nothophytophthora sp. genome.</title>
        <authorList>
            <person name="Studholme D.J."/>
            <person name="Sanfuentes E."/>
            <person name="Panda P."/>
            <person name="Hill R."/>
            <person name="Sambles C."/>
            <person name="Grant M."/>
            <person name="Williams N.M."/>
            <person name="Mcdougal R.L."/>
        </authorList>
    </citation>
    <scope>NUCLEOTIDE SEQUENCE [LARGE SCALE GENOMIC DNA]</scope>
    <source>
        <strain evidence="2">Chile7</strain>
    </source>
</reference>
<dbReference type="AlphaFoldDB" id="A0A421GA53"/>
<protein>
    <submittedName>
        <fullName evidence="2">Uncharacterized protein</fullName>
    </submittedName>
</protein>
<evidence type="ECO:0000313" key="2">
    <source>
        <dbReference type="EMBL" id="RLN70864.1"/>
    </source>
</evidence>
<organism evidence="2 3">
    <name type="scientific">Phytophthora kernoviae</name>
    <dbReference type="NCBI Taxonomy" id="325452"/>
    <lineage>
        <taxon>Eukaryota</taxon>
        <taxon>Sar</taxon>
        <taxon>Stramenopiles</taxon>
        <taxon>Oomycota</taxon>
        <taxon>Peronosporomycetes</taxon>
        <taxon>Peronosporales</taxon>
        <taxon>Peronosporaceae</taxon>
        <taxon>Phytophthora</taxon>
    </lineage>
</organism>
<feature type="compositionally biased region" description="Polar residues" evidence="1">
    <location>
        <begin position="1"/>
        <end position="19"/>
    </location>
</feature>